<dbReference type="PANTHER" id="PTHR12526">
    <property type="entry name" value="GLYCOSYLTRANSFERASE"/>
    <property type="match status" value="1"/>
</dbReference>
<dbReference type="Gene3D" id="3.40.50.2000">
    <property type="entry name" value="Glycogen Phosphorylase B"/>
    <property type="match status" value="2"/>
</dbReference>
<dbReference type="Proteomes" id="UP000257136">
    <property type="component" value="Unassembled WGS sequence"/>
</dbReference>
<dbReference type="GO" id="GO:0016757">
    <property type="term" value="F:glycosyltransferase activity"/>
    <property type="evidence" value="ECO:0007669"/>
    <property type="project" value="InterPro"/>
</dbReference>
<organism evidence="2 3">
    <name type="scientific">Flavobacterium aquicola</name>
    <dbReference type="NCBI Taxonomy" id="1682742"/>
    <lineage>
        <taxon>Bacteria</taxon>
        <taxon>Pseudomonadati</taxon>
        <taxon>Bacteroidota</taxon>
        <taxon>Flavobacteriia</taxon>
        <taxon>Flavobacteriales</taxon>
        <taxon>Flavobacteriaceae</taxon>
        <taxon>Flavobacterium</taxon>
    </lineage>
</organism>
<dbReference type="RefSeq" id="WP_115809778.1">
    <property type="nucleotide sequence ID" value="NZ_QUNI01000001.1"/>
</dbReference>
<evidence type="ECO:0000313" key="2">
    <source>
        <dbReference type="EMBL" id="REH01900.1"/>
    </source>
</evidence>
<dbReference type="CDD" id="cd03801">
    <property type="entry name" value="GT4_PimA-like"/>
    <property type="match status" value="1"/>
</dbReference>
<dbReference type="AlphaFoldDB" id="A0A3E0EWR8"/>
<gene>
    <name evidence="2" type="ORF">C8P67_101384</name>
</gene>
<name>A0A3E0EWR8_9FLAO</name>
<comment type="caution">
    <text evidence="2">The sequence shown here is derived from an EMBL/GenBank/DDBJ whole genome shotgun (WGS) entry which is preliminary data.</text>
</comment>
<protein>
    <submittedName>
        <fullName evidence="2">Glycosyltransferase involved in cell wall biosynthesis</fullName>
    </submittedName>
</protein>
<proteinExistence type="predicted"/>
<dbReference type="Pfam" id="PF00534">
    <property type="entry name" value="Glycos_transf_1"/>
    <property type="match status" value="1"/>
</dbReference>
<feature type="domain" description="Glycosyl transferase family 1" evidence="1">
    <location>
        <begin position="176"/>
        <end position="343"/>
    </location>
</feature>
<evidence type="ECO:0000259" key="1">
    <source>
        <dbReference type="Pfam" id="PF00534"/>
    </source>
</evidence>
<evidence type="ECO:0000313" key="3">
    <source>
        <dbReference type="Proteomes" id="UP000257136"/>
    </source>
</evidence>
<dbReference type="EMBL" id="QUNI01000001">
    <property type="protein sequence ID" value="REH01900.1"/>
    <property type="molecule type" value="Genomic_DNA"/>
</dbReference>
<dbReference type="OrthoDB" id="9801573at2"/>
<dbReference type="SUPFAM" id="SSF53756">
    <property type="entry name" value="UDP-Glycosyltransferase/glycogen phosphorylase"/>
    <property type="match status" value="1"/>
</dbReference>
<reference evidence="2 3" key="1">
    <citation type="submission" date="2018-08" db="EMBL/GenBank/DDBJ databases">
        <title>Genomic Encyclopedia of Archaeal and Bacterial Type Strains, Phase II (KMG-II): from individual species to whole genera.</title>
        <authorList>
            <person name="Goeker M."/>
        </authorList>
    </citation>
    <scope>NUCLEOTIDE SEQUENCE [LARGE SCALE GENOMIC DNA]</scope>
    <source>
        <strain evidence="2 3">DSM 100880</strain>
    </source>
</reference>
<accession>A0A3E0EWR8</accession>
<keyword evidence="3" id="KW-1185">Reference proteome</keyword>
<keyword evidence="2" id="KW-0808">Transferase</keyword>
<dbReference type="InterPro" id="IPR001296">
    <property type="entry name" value="Glyco_trans_1"/>
</dbReference>
<sequence>MRITIVQGAFFPIPPSLGGAVEKMWYGLAKEFVNRGHEVSYISKSYKGYLNTENEGGINHLRVKGYKSPSSGIYLKILDLFYTLKAVRKISSNTDIIISNTFWLPLFLSSNQQKKCLIDVQRMPKGQMKFYTKNARLRANSSPVAKAIKDEIKSEYFDKVVMIPNTLPFKNASAIDFSKKEKIILYTGRIHPEKGLDILIKSFALLDTKDWQLHIVGPYSTETGGGGDAYLQELKLLAKNSNVSFLEPIFDIEKLSEVYSKASIFVYPSVAEQGETFGVSPLEAMSWGCATIVSDLDCFKDFLVHNKNGLCFDHRSEKKVEILNQHLKDLTSNPKLMNDIATAGLMVNETHSNEKLATEFLNEFQSMKIK</sequence>